<proteinExistence type="inferred from homology"/>
<dbReference type="PANTHER" id="PTHR47245">
    <property type="entry name" value="PEPTIDYLPROLYL ISOMERASE"/>
    <property type="match status" value="1"/>
</dbReference>
<accession>C7RBW0</accession>
<evidence type="ECO:0000256" key="4">
    <source>
        <dbReference type="ARBA" id="ARBA00023110"/>
    </source>
</evidence>
<keyword evidence="9" id="KW-1185">Reference proteome</keyword>
<keyword evidence="5 8" id="KW-0413">Isomerase</keyword>
<keyword evidence="4 5" id="KW-0697">Rotamase</keyword>
<sequence>MSTAATYKPTKQDQKAPFEVPVISVNGELIDEKLLSEELQYHPAQDAESAIQKAGQALVIRQLLKQQLKESATEIDDEEQAFQDLIENNINYQEVSDEDCQRYYEQNQAKFMTAPIMEVSHILLAVAPDDIEGRIEKKTVAEKLISKLLKDSSLFTDMVIEYSGCPSNKTGGSLGQISKGQTVPEFERQLFPLDEGIYDKPIESRYGYHIVFINKKIDGNQLEYSMVSEKIHDYLNVRRHRQAVSDYLYQLVEDSTIEGLELKLEQDNIFFG</sequence>
<dbReference type="Gene3D" id="3.10.50.40">
    <property type="match status" value="1"/>
</dbReference>
<dbReference type="EC" id="5.2.1.8" evidence="3"/>
<organism evidence="8 9">
    <name type="scientific">Kangiella koreensis (strain DSM 16069 / JCM 12317 / KCTC 12182 / SW-125)</name>
    <dbReference type="NCBI Taxonomy" id="523791"/>
    <lineage>
        <taxon>Bacteria</taxon>
        <taxon>Pseudomonadati</taxon>
        <taxon>Pseudomonadota</taxon>
        <taxon>Gammaproteobacteria</taxon>
        <taxon>Kangiellales</taxon>
        <taxon>Kangiellaceae</taxon>
        <taxon>Kangiella</taxon>
    </lineage>
</organism>
<dbReference type="SUPFAM" id="SSF54534">
    <property type="entry name" value="FKBP-like"/>
    <property type="match status" value="1"/>
</dbReference>
<keyword evidence="6" id="KW-0175">Coiled coil</keyword>
<name>C7RBW0_KANKD</name>
<reference evidence="8 9" key="1">
    <citation type="journal article" date="2009" name="Stand. Genomic Sci.">
        <title>Complete genome sequence of Kangiella koreensis type strain (SW-125).</title>
        <authorList>
            <person name="Han C."/>
            <person name="Sikorski J."/>
            <person name="Lapidus A."/>
            <person name="Nolan M."/>
            <person name="Glavina Del Rio T."/>
            <person name="Tice H."/>
            <person name="Cheng J.F."/>
            <person name="Lucas S."/>
            <person name="Chen F."/>
            <person name="Copeland A."/>
            <person name="Ivanova N."/>
            <person name="Mavromatis K."/>
            <person name="Ovchinnikova G."/>
            <person name="Pati A."/>
            <person name="Bruce D."/>
            <person name="Goodwin L."/>
            <person name="Pitluck S."/>
            <person name="Chen A."/>
            <person name="Palaniappan K."/>
            <person name="Land M."/>
            <person name="Hauser L."/>
            <person name="Chang Y.J."/>
            <person name="Jeffries C.D."/>
            <person name="Chain P."/>
            <person name="Saunders E."/>
            <person name="Brettin T."/>
            <person name="Goker M."/>
            <person name="Tindall B.J."/>
            <person name="Bristow J."/>
            <person name="Eisen J.A."/>
            <person name="Markowitz V."/>
            <person name="Hugenholtz P."/>
            <person name="Kyrpides N.C."/>
            <person name="Klenk H.P."/>
            <person name="Detter J.C."/>
        </authorList>
    </citation>
    <scope>NUCLEOTIDE SEQUENCE [LARGE SCALE GENOMIC DNA]</scope>
    <source>
        <strain evidence="9">DSM 16069 / KCTC 12182 / SW-125</strain>
    </source>
</reference>
<dbReference type="RefSeq" id="WP_012801266.1">
    <property type="nucleotide sequence ID" value="NC_013166.1"/>
</dbReference>
<dbReference type="STRING" id="523791.Kkor_1339"/>
<dbReference type="SUPFAM" id="SSF109998">
    <property type="entry name" value="Triger factor/SurA peptide-binding domain-like"/>
    <property type="match status" value="1"/>
</dbReference>
<dbReference type="Proteomes" id="UP000001231">
    <property type="component" value="Chromosome"/>
</dbReference>
<protein>
    <recommendedName>
        <fullName evidence="3">peptidylprolyl isomerase</fullName>
        <ecNumber evidence="3">5.2.1.8</ecNumber>
    </recommendedName>
</protein>
<evidence type="ECO:0000256" key="5">
    <source>
        <dbReference type="PROSITE-ProRule" id="PRU00278"/>
    </source>
</evidence>
<evidence type="ECO:0000256" key="1">
    <source>
        <dbReference type="ARBA" id="ARBA00000971"/>
    </source>
</evidence>
<dbReference type="PROSITE" id="PS50198">
    <property type="entry name" value="PPIC_PPIASE_2"/>
    <property type="match status" value="1"/>
</dbReference>
<evidence type="ECO:0000313" key="9">
    <source>
        <dbReference type="Proteomes" id="UP000001231"/>
    </source>
</evidence>
<gene>
    <name evidence="8" type="ordered locus">Kkor_1339</name>
</gene>
<feature type="coiled-coil region" evidence="6">
    <location>
        <begin position="61"/>
        <end position="88"/>
    </location>
</feature>
<dbReference type="InterPro" id="IPR050245">
    <property type="entry name" value="PrsA_foldase"/>
</dbReference>
<dbReference type="AlphaFoldDB" id="C7RBW0"/>
<feature type="domain" description="PpiC" evidence="7">
    <location>
        <begin position="114"/>
        <end position="215"/>
    </location>
</feature>
<evidence type="ECO:0000313" key="8">
    <source>
        <dbReference type="EMBL" id="ACV26752.1"/>
    </source>
</evidence>
<dbReference type="Pfam" id="PF00639">
    <property type="entry name" value="Rotamase"/>
    <property type="match status" value="1"/>
</dbReference>
<evidence type="ECO:0000256" key="3">
    <source>
        <dbReference type="ARBA" id="ARBA00013194"/>
    </source>
</evidence>
<dbReference type="InterPro" id="IPR027304">
    <property type="entry name" value="Trigger_fact/SurA_dom_sf"/>
</dbReference>
<evidence type="ECO:0000256" key="6">
    <source>
        <dbReference type="SAM" id="Coils"/>
    </source>
</evidence>
<comment type="catalytic activity">
    <reaction evidence="1">
        <text>[protein]-peptidylproline (omega=180) = [protein]-peptidylproline (omega=0)</text>
        <dbReference type="Rhea" id="RHEA:16237"/>
        <dbReference type="Rhea" id="RHEA-COMP:10747"/>
        <dbReference type="Rhea" id="RHEA-COMP:10748"/>
        <dbReference type="ChEBI" id="CHEBI:83833"/>
        <dbReference type="ChEBI" id="CHEBI:83834"/>
        <dbReference type="EC" id="5.2.1.8"/>
    </reaction>
</comment>
<dbReference type="PANTHER" id="PTHR47245:SF2">
    <property type="entry name" value="PEPTIDYL-PROLYL CIS-TRANS ISOMERASE HP_0175-RELATED"/>
    <property type="match status" value="1"/>
</dbReference>
<dbReference type="EMBL" id="CP001707">
    <property type="protein sequence ID" value="ACV26752.1"/>
    <property type="molecule type" value="Genomic_DNA"/>
</dbReference>
<dbReference type="InterPro" id="IPR046357">
    <property type="entry name" value="PPIase_dom_sf"/>
</dbReference>
<dbReference type="HOGENOM" id="CLU_034646_9_1_6"/>
<comment type="similarity">
    <text evidence="2">Belongs to the PpiC/parvulin rotamase family.</text>
</comment>
<dbReference type="OrthoDB" id="9769613at2"/>
<dbReference type="eggNOG" id="COG0760">
    <property type="taxonomic scope" value="Bacteria"/>
</dbReference>
<dbReference type="KEGG" id="kko:Kkor_1339"/>
<evidence type="ECO:0000256" key="2">
    <source>
        <dbReference type="ARBA" id="ARBA00007656"/>
    </source>
</evidence>
<dbReference type="InParanoid" id="C7RBW0"/>
<evidence type="ECO:0000259" key="7">
    <source>
        <dbReference type="PROSITE" id="PS50198"/>
    </source>
</evidence>
<dbReference type="GO" id="GO:0003755">
    <property type="term" value="F:peptidyl-prolyl cis-trans isomerase activity"/>
    <property type="evidence" value="ECO:0007669"/>
    <property type="project" value="UniProtKB-KW"/>
</dbReference>
<dbReference type="InterPro" id="IPR000297">
    <property type="entry name" value="PPIase_PpiC"/>
</dbReference>